<reference evidence="2" key="1">
    <citation type="submission" date="2016-06" db="EMBL/GenBank/DDBJ databases">
        <title>Parallel loss of symbiosis genes in relatives of nitrogen-fixing non-legume Parasponia.</title>
        <authorList>
            <person name="Van Velzen R."/>
            <person name="Holmer R."/>
            <person name="Bu F."/>
            <person name="Rutten L."/>
            <person name="Van Zeijl A."/>
            <person name="Liu W."/>
            <person name="Santuari L."/>
            <person name="Cao Q."/>
            <person name="Sharma T."/>
            <person name="Shen D."/>
            <person name="Roswanjaya Y."/>
            <person name="Wardhani T."/>
            <person name="Kalhor M.S."/>
            <person name="Jansen J."/>
            <person name="Van den Hoogen J."/>
            <person name="Gungor B."/>
            <person name="Hartog M."/>
            <person name="Hontelez J."/>
            <person name="Verver J."/>
            <person name="Yang W.-C."/>
            <person name="Schijlen E."/>
            <person name="Repin R."/>
            <person name="Schilthuizen M."/>
            <person name="Schranz E."/>
            <person name="Heidstra R."/>
            <person name="Miyata K."/>
            <person name="Fedorova E."/>
            <person name="Kohlen W."/>
            <person name="Bisseling T."/>
            <person name="Smit S."/>
            <person name="Geurts R."/>
        </authorList>
    </citation>
    <scope>NUCLEOTIDE SEQUENCE [LARGE SCALE GENOMIC DNA]</scope>
    <source>
        <strain evidence="2">cv. WU1-14</strain>
    </source>
</reference>
<accession>A0A2P5AHH0</accession>
<evidence type="ECO:0000313" key="1">
    <source>
        <dbReference type="EMBL" id="PON35986.1"/>
    </source>
</evidence>
<proteinExistence type="predicted"/>
<evidence type="ECO:0000313" key="2">
    <source>
        <dbReference type="Proteomes" id="UP000237105"/>
    </source>
</evidence>
<sequence length="77" mass="8578">MVLPYLFSRQYPDFLAKNLRNAHNNVFSPKSFFFVLYSEQGFVNTSDGGDNGDWNIFLLNISGVGGGGVEEEEIGCH</sequence>
<protein>
    <submittedName>
        <fullName evidence="1">Uncharacterized protein</fullName>
    </submittedName>
</protein>
<dbReference type="AlphaFoldDB" id="A0A2P5AHH0"/>
<comment type="caution">
    <text evidence="1">The sequence shown here is derived from an EMBL/GenBank/DDBJ whole genome shotgun (WGS) entry which is preliminary data.</text>
</comment>
<gene>
    <name evidence="1" type="ORF">PanWU01x14_331920</name>
</gene>
<organism evidence="1 2">
    <name type="scientific">Parasponia andersonii</name>
    <name type="common">Sponia andersonii</name>
    <dbReference type="NCBI Taxonomy" id="3476"/>
    <lineage>
        <taxon>Eukaryota</taxon>
        <taxon>Viridiplantae</taxon>
        <taxon>Streptophyta</taxon>
        <taxon>Embryophyta</taxon>
        <taxon>Tracheophyta</taxon>
        <taxon>Spermatophyta</taxon>
        <taxon>Magnoliopsida</taxon>
        <taxon>eudicotyledons</taxon>
        <taxon>Gunneridae</taxon>
        <taxon>Pentapetalae</taxon>
        <taxon>rosids</taxon>
        <taxon>fabids</taxon>
        <taxon>Rosales</taxon>
        <taxon>Cannabaceae</taxon>
        <taxon>Parasponia</taxon>
    </lineage>
</organism>
<keyword evidence="2" id="KW-1185">Reference proteome</keyword>
<name>A0A2P5AHH0_PARAD</name>
<dbReference type="EMBL" id="JXTB01000588">
    <property type="protein sequence ID" value="PON35986.1"/>
    <property type="molecule type" value="Genomic_DNA"/>
</dbReference>
<dbReference type="Proteomes" id="UP000237105">
    <property type="component" value="Unassembled WGS sequence"/>
</dbReference>